<evidence type="ECO:0000313" key="8">
    <source>
        <dbReference type="EMBL" id="KAK4096332.1"/>
    </source>
</evidence>
<dbReference type="EMBL" id="MU863720">
    <property type="protein sequence ID" value="KAK4096332.1"/>
    <property type="molecule type" value="Genomic_DNA"/>
</dbReference>
<dbReference type="AlphaFoldDB" id="A0AAN6PR05"/>
<dbReference type="SMART" id="SM00257">
    <property type="entry name" value="LysM"/>
    <property type="match status" value="5"/>
</dbReference>
<dbReference type="InterPro" id="IPR052210">
    <property type="entry name" value="LysM1-like"/>
</dbReference>
<dbReference type="InterPro" id="IPR036779">
    <property type="entry name" value="LysM_dom_sf"/>
</dbReference>
<reference evidence="8" key="2">
    <citation type="submission" date="2023-05" db="EMBL/GenBank/DDBJ databases">
        <authorList>
            <consortium name="Lawrence Berkeley National Laboratory"/>
            <person name="Steindorff A."/>
            <person name="Hensen N."/>
            <person name="Bonometti L."/>
            <person name="Westerberg I."/>
            <person name="Brannstrom I.O."/>
            <person name="Guillou S."/>
            <person name="Cros-Aarteil S."/>
            <person name="Calhoun S."/>
            <person name="Haridas S."/>
            <person name="Kuo A."/>
            <person name="Mondo S."/>
            <person name="Pangilinan J."/>
            <person name="Riley R."/>
            <person name="Labutti K."/>
            <person name="Andreopoulos B."/>
            <person name="Lipzen A."/>
            <person name="Chen C."/>
            <person name="Yanf M."/>
            <person name="Daum C."/>
            <person name="Ng V."/>
            <person name="Clum A."/>
            <person name="Ohm R."/>
            <person name="Martin F."/>
            <person name="Silar P."/>
            <person name="Natvig D."/>
            <person name="Lalanne C."/>
            <person name="Gautier V."/>
            <person name="Ament-Velasquez S.L."/>
            <person name="Kruys A."/>
            <person name="Hutchinson M.I."/>
            <person name="Powell A.J."/>
            <person name="Barry K."/>
            <person name="Miller A.N."/>
            <person name="Grigoriev I.V."/>
            <person name="Debuchy R."/>
            <person name="Gladieux P."/>
            <person name="Thoren M.H."/>
            <person name="Johannesson H."/>
        </authorList>
    </citation>
    <scope>NUCLEOTIDE SEQUENCE</scope>
    <source>
        <strain evidence="8">CBS 757.83</strain>
    </source>
</reference>
<feature type="signal peptide" evidence="6">
    <location>
        <begin position="1"/>
        <end position="19"/>
    </location>
</feature>
<evidence type="ECO:0000256" key="5">
    <source>
        <dbReference type="SAM" id="MobiDB-lite"/>
    </source>
</evidence>
<proteinExistence type="inferred from homology"/>
<feature type="region of interest" description="Disordered" evidence="5">
    <location>
        <begin position="558"/>
        <end position="602"/>
    </location>
</feature>
<feature type="domain" description="LysM" evidence="7">
    <location>
        <begin position="39"/>
        <end position="86"/>
    </location>
</feature>
<evidence type="ECO:0000256" key="2">
    <source>
        <dbReference type="ARBA" id="ARBA00022729"/>
    </source>
</evidence>
<keyword evidence="2 6" id="KW-0732">Signal</keyword>
<dbReference type="SUPFAM" id="SSF54106">
    <property type="entry name" value="LysM domain"/>
    <property type="match status" value="4"/>
</dbReference>
<dbReference type="PROSITE" id="PS51782">
    <property type="entry name" value="LYSM"/>
    <property type="match status" value="6"/>
</dbReference>
<sequence length="661" mass="69751">MGLLRSLLLTAGAIELVRAQTASTPPGPTFTGSPANCNKWYVIASGDTCSSVEAKFGITHAQFIDWNPVVSNDCVTNFWLGQAYCVGIGQSAPSTTTKTTTTTTRPGGNSTPPGPTFTGSPANCNSWYLVAEGDTCGTVEARFGITHQEFLAWNPAVSSDCTANFWLGQAYCVGLGPAVSSTSTTSSTSSAATNSSSSSPTSTTPYSTRHPVTSQTILKPTYSTDWPPSRTQAGQPSYCNNWHLVGAGETCDHIIARYGTWISADDFFAWNPSIATDCSGLYVYYWVCVGIQPQTSLSLPYETANATVEIPPYFTWTPTLPPTDAPVFEPTPTAGAMPSNCGAYVQAKDGDTCRTLLATYTFVTQEQFLSWHPFLNGNCDGLWTGYWYCVMAFDWAELPMPPTVTTRPSPVETGTAAECEAWYFATRPDDCAFIAAIFGTFSEADFIQWNPAVGGDCAGIKTDTYYCVSVPGTPVTRTTAVAEPTPPPPPEERPTQQGIASNCGSFWLVSPADTCASIAAHNGVSLADLAAWNPALGATCEKLEPDFYVCVGLSTGVSSSTTTTTGPSGPTSTSTSLPQSSSSVPPSSTTSSAAEATPTPIQDGMVEGCTKFYLVQPGDGCWAIANAHGIALSDFYAWNPAVNNGGECLGLWADVYVCVGV</sequence>
<dbReference type="Pfam" id="PF01476">
    <property type="entry name" value="LysM"/>
    <property type="match status" value="4"/>
</dbReference>
<evidence type="ECO:0000256" key="6">
    <source>
        <dbReference type="SAM" id="SignalP"/>
    </source>
</evidence>
<keyword evidence="1" id="KW-0147">Chitin-binding</keyword>
<gene>
    <name evidence="8" type="ORF">N658DRAFT_364558</name>
</gene>
<keyword evidence="3" id="KW-0843">Virulence</keyword>
<feature type="chain" id="PRO_5042896865" evidence="6">
    <location>
        <begin position="20"/>
        <end position="661"/>
    </location>
</feature>
<reference evidence="8" key="1">
    <citation type="journal article" date="2023" name="Mol. Phylogenet. Evol.">
        <title>Genome-scale phylogeny and comparative genomics of the fungal order Sordariales.</title>
        <authorList>
            <person name="Hensen N."/>
            <person name="Bonometti L."/>
            <person name="Westerberg I."/>
            <person name="Brannstrom I.O."/>
            <person name="Guillou S."/>
            <person name="Cros-Aarteil S."/>
            <person name="Calhoun S."/>
            <person name="Haridas S."/>
            <person name="Kuo A."/>
            <person name="Mondo S."/>
            <person name="Pangilinan J."/>
            <person name="Riley R."/>
            <person name="LaButti K."/>
            <person name="Andreopoulos B."/>
            <person name="Lipzen A."/>
            <person name="Chen C."/>
            <person name="Yan M."/>
            <person name="Daum C."/>
            <person name="Ng V."/>
            <person name="Clum A."/>
            <person name="Steindorff A."/>
            <person name="Ohm R.A."/>
            <person name="Martin F."/>
            <person name="Silar P."/>
            <person name="Natvig D.O."/>
            <person name="Lalanne C."/>
            <person name="Gautier V."/>
            <person name="Ament-Velasquez S.L."/>
            <person name="Kruys A."/>
            <person name="Hutchinson M.I."/>
            <person name="Powell A.J."/>
            <person name="Barry K."/>
            <person name="Miller A.N."/>
            <person name="Grigoriev I.V."/>
            <person name="Debuchy R."/>
            <person name="Gladieux P."/>
            <person name="Hiltunen Thoren M."/>
            <person name="Johannesson H."/>
        </authorList>
    </citation>
    <scope>NUCLEOTIDE SEQUENCE</scope>
    <source>
        <strain evidence="8">CBS 757.83</strain>
    </source>
</reference>
<protein>
    <submittedName>
        <fullName evidence="8">Carbohydrate-binding module family 50 protein</fullName>
    </submittedName>
</protein>
<evidence type="ECO:0000256" key="3">
    <source>
        <dbReference type="ARBA" id="ARBA00023026"/>
    </source>
</evidence>
<dbReference type="Proteomes" id="UP001305647">
    <property type="component" value="Unassembled WGS sequence"/>
</dbReference>
<feature type="region of interest" description="Disordered" evidence="5">
    <location>
        <begin position="94"/>
        <end position="118"/>
    </location>
</feature>
<evidence type="ECO:0000259" key="7">
    <source>
        <dbReference type="PROSITE" id="PS51782"/>
    </source>
</evidence>
<accession>A0AAN6PR05</accession>
<dbReference type="PANTHER" id="PTHR34997:SF2">
    <property type="entry name" value="LYSM DOMAIN-CONTAINING PROTEIN-RELATED"/>
    <property type="match status" value="1"/>
</dbReference>
<evidence type="ECO:0000313" key="9">
    <source>
        <dbReference type="Proteomes" id="UP001305647"/>
    </source>
</evidence>
<feature type="domain" description="LysM" evidence="7">
    <location>
        <begin position="126"/>
        <end position="173"/>
    </location>
</feature>
<feature type="domain" description="LysM" evidence="7">
    <location>
        <begin position="241"/>
        <end position="289"/>
    </location>
</feature>
<dbReference type="Gene3D" id="3.10.350.10">
    <property type="entry name" value="LysM domain"/>
    <property type="match status" value="7"/>
</dbReference>
<feature type="domain" description="LysM" evidence="7">
    <location>
        <begin position="611"/>
        <end position="659"/>
    </location>
</feature>
<dbReference type="PANTHER" id="PTHR34997">
    <property type="entry name" value="AM15"/>
    <property type="match status" value="1"/>
</dbReference>
<dbReference type="CDD" id="cd00118">
    <property type="entry name" value="LysM"/>
    <property type="match status" value="5"/>
</dbReference>
<keyword evidence="9" id="KW-1185">Reference proteome</keyword>
<feature type="region of interest" description="Disordered" evidence="5">
    <location>
        <begin position="183"/>
        <end position="212"/>
    </location>
</feature>
<evidence type="ECO:0000256" key="1">
    <source>
        <dbReference type="ARBA" id="ARBA00022669"/>
    </source>
</evidence>
<feature type="compositionally biased region" description="Low complexity" evidence="5">
    <location>
        <begin position="558"/>
        <end position="600"/>
    </location>
</feature>
<organism evidence="8 9">
    <name type="scientific">Parathielavia hyrcaniae</name>
    <dbReference type="NCBI Taxonomy" id="113614"/>
    <lineage>
        <taxon>Eukaryota</taxon>
        <taxon>Fungi</taxon>
        <taxon>Dikarya</taxon>
        <taxon>Ascomycota</taxon>
        <taxon>Pezizomycotina</taxon>
        <taxon>Sordariomycetes</taxon>
        <taxon>Sordariomycetidae</taxon>
        <taxon>Sordariales</taxon>
        <taxon>Chaetomiaceae</taxon>
        <taxon>Parathielavia</taxon>
    </lineage>
</organism>
<comment type="similarity">
    <text evidence="4">Belongs to the secreted LysM effector family.</text>
</comment>
<dbReference type="GO" id="GO:0008061">
    <property type="term" value="F:chitin binding"/>
    <property type="evidence" value="ECO:0007669"/>
    <property type="project" value="UniProtKB-KW"/>
</dbReference>
<name>A0AAN6PR05_9PEZI</name>
<comment type="caution">
    <text evidence="8">The sequence shown here is derived from an EMBL/GenBank/DDBJ whole genome shotgun (WGS) entry which is preliminary data.</text>
</comment>
<feature type="region of interest" description="Disordered" evidence="5">
    <location>
        <begin position="478"/>
        <end position="497"/>
    </location>
</feature>
<feature type="compositionally biased region" description="Low complexity" evidence="5">
    <location>
        <begin position="183"/>
        <end position="208"/>
    </location>
</feature>
<feature type="domain" description="LysM" evidence="7">
    <location>
        <begin position="505"/>
        <end position="551"/>
    </location>
</feature>
<dbReference type="InterPro" id="IPR018392">
    <property type="entry name" value="LysM"/>
</dbReference>
<feature type="domain" description="LysM" evidence="7">
    <location>
        <begin position="421"/>
        <end position="468"/>
    </location>
</feature>
<evidence type="ECO:0000256" key="4">
    <source>
        <dbReference type="ARBA" id="ARBA00044955"/>
    </source>
</evidence>